<keyword evidence="1" id="KW-0472">Membrane</keyword>
<reference evidence="2" key="1">
    <citation type="submission" date="2014-05" db="EMBL/GenBank/DDBJ databases">
        <authorList>
            <person name="Chronopoulou M."/>
        </authorList>
    </citation>
    <scope>NUCLEOTIDE SEQUENCE</scope>
    <source>
        <tissue evidence="2">Whole organism</tissue>
    </source>
</reference>
<accession>A0A0K2V797</accession>
<proteinExistence type="predicted"/>
<evidence type="ECO:0000256" key="1">
    <source>
        <dbReference type="SAM" id="Phobius"/>
    </source>
</evidence>
<dbReference type="AlphaFoldDB" id="A0A0K2V797"/>
<feature type="transmembrane region" description="Helical" evidence="1">
    <location>
        <begin position="6"/>
        <end position="25"/>
    </location>
</feature>
<keyword evidence="1" id="KW-1133">Transmembrane helix</keyword>
<organism evidence="2">
    <name type="scientific">Lepeophtheirus salmonis</name>
    <name type="common">Salmon louse</name>
    <name type="synonym">Caligus salmonis</name>
    <dbReference type="NCBI Taxonomy" id="72036"/>
    <lineage>
        <taxon>Eukaryota</taxon>
        <taxon>Metazoa</taxon>
        <taxon>Ecdysozoa</taxon>
        <taxon>Arthropoda</taxon>
        <taxon>Crustacea</taxon>
        <taxon>Multicrustacea</taxon>
        <taxon>Hexanauplia</taxon>
        <taxon>Copepoda</taxon>
        <taxon>Siphonostomatoida</taxon>
        <taxon>Caligidae</taxon>
        <taxon>Lepeophtheirus</taxon>
    </lineage>
</organism>
<sequence length="34" mass="4014">MTSFIVTGRFIFTSMNMLCVISFRMKIVSYYGLR</sequence>
<name>A0A0K2V797_LEPSM</name>
<evidence type="ECO:0000313" key="2">
    <source>
        <dbReference type="EMBL" id="CDW46032.1"/>
    </source>
</evidence>
<protein>
    <submittedName>
        <fullName evidence="2">Uncharacterized protein</fullName>
    </submittedName>
</protein>
<keyword evidence="1" id="KW-0812">Transmembrane</keyword>
<dbReference type="EMBL" id="HACA01028671">
    <property type="protein sequence ID" value="CDW46032.1"/>
    <property type="molecule type" value="Transcribed_RNA"/>
</dbReference>